<dbReference type="EMBL" id="JAQGDS010000005">
    <property type="protein sequence ID" value="KAJ6260261.1"/>
    <property type="molecule type" value="Genomic_DNA"/>
</dbReference>
<feature type="region of interest" description="Disordered" evidence="1">
    <location>
        <begin position="52"/>
        <end position="73"/>
    </location>
</feature>
<gene>
    <name evidence="3" type="ORF">Dda_4485</name>
</gene>
<dbReference type="Proteomes" id="UP001221413">
    <property type="component" value="Unassembled WGS sequence"/>
</dbReference>
<accession>A0AAD6NHZ5</accession>
<organism evidence="3 4">
    <name type="scientific">Drechslerella dactyloides</name>
    <name type="common">Nematode-trapping fungus</name>
    <name type="synonym">Arthrobotrys dactyloides</name>
    <dbReference type="NCBI Taxonomy" id="74499"/>
    <lineage>
        <taxon>Eukaryota</taxon>
        <taxon>Fungi</taxon>
        <taxon>Dikarya</taxon>
        <taxon>Ascomycota</taxon>
        <taxon>Pezizomycotina</taxon>
        <taxon>Orbiliomycetes</taxon>
        <taxon>Orbiliales</taxon>
        <taxon>Orbiliaceae</taxon>
        <taxon>Drechslerella</taxon>
    </lineage>
</organism>
<dbReference type="GO" id="GO:0016757">
    <property type="term" value="F:glycosyltransferase activity"/>
    <property type="evidence" value="ECO:0007669"/>
    <property type="project" value="UniProtKB-KW"/>
</dbReference>
<dbReference type="AlphaFoldDB" id="A0AAD6NHZ5"/>
<proteinExistence type="predicted"/>
<comment type="caution">
    <text evidence="3">The sequence shown here is derived from an EMBL/GenBank/DDBJ whole genome shotgun (WGS) entry which is preliminary data.</text>
</comment>
<keyword evidence="4" id="KW-1185">Reference proteome</keyword>
<feature type="domain" description="Clr5" evidence="2">
    <location>
        <begin position="17"/>
        <end position="56"/>
    </location>
</feature>
<protein>
    <submittedName>
        <fullName evidence="3">Subunit P of phosphatidylinositol N-acetylglucosaminyltransferase</fullName>
    </submittedName>
</protein>
<evidence type="ECO:0000313" key="3">
    <source>
        <dbReference type="EMBL" id="KAJ6260261.1"/>
    </source>
</evidence>
<evidence type="ECO:0000259" key="2">
    <source>
        <dbReference type="Pfam" id="PF14420"/>
    </source>
</evidence>
<keyword evidence="3" id="KW-0808">Transferase</keyword>
<dbReference type="Pfam" id="PF14420">
    <property type="entry name" value="Clr5"/>
    <property type="match status" value="1"/>
</dbReference>
<name>A0AAD6NHZ5_DREDA</name>
<dbReference type="InterPro" id="IPR025676">
    <property type="entry name" value="Clr5_dom"/>
</dbReference>
<keyword evidence="3" id="KW-0328">Glycosyltransferase</keyword>
<evidence type="ECO:0000313" key="4">
    <source>
        <dbReference type="Proteomes" id="UP001221413"/>
    </source>
</evidence>
<reference evidence="3" key="1">
    <citation type="submission" date="2023-01" db="EMBL/GenBank/DDBJ databases">
        <title>The chitinases involved in constricting ring structure development in the nematode-trapping fungus Drechslerella dactyloides.</title>
        <authorList>
            <person name="Wang R."/>
            <person name="Zhang L."/>
            <person name="Tang P."/>
            <person name="Li S."/>
            <person name="Liang L."/>
        </authorList>
    </citation>
    <scope>NUCLEOTIDE SEQUENCE</scope>
    <source>
        <strain evidence="3">YMF1.00031</strain>
    </source>
</reference>
<sequence length="470" mass="53331">MSAILRAQEDVTSGPSEAAWEAAKRHIYRIYIEEARTLKSLVQIMSAEHNFKASKKGRPSGQTPTAPTVGRRTRPKRLISQKPNTRMVPVACLVPTLSAIVPRLPDKYRNVEGAMYYTDSHIYALLNTFRWDRFKIITPSGVNAPDITLKWQHLSDQCFGATELIKSGFPDEGWKELGKIFKELQEILKFCDPAMMVKFWRICHRLHEGPWPQSPGGVDVLSSFLRYVSSLVEIYHGKDHPLFKLLDAIVRAPQDQVIDTLKVLYRRTIKAMGSRVGQDHAIVLHMESNYLKYWAKEAPPRSLFAQDFRGLLGAAEQEFGPTGDTTIVVLHEFLYMAYYNLKDKNLTTELALELCRRVKTMPCLQAKPWWCLPTQGFSLAAKILAFNSLEANKREDCRIYLEDAIIRLGTGDKECRTRAMMLADRLYGLLNEWGDHDDAAMWGIWGAGLVADQPCLVDETVGTRDQPLSA</sequence>
<evidence type="ECO:0000256" key="1">
    <source>
        <dbReference type="SAM" id="MobiDB-lite"/>
    </source>
</evidence>